<evidence type="ECO:0000256" key="5">
    <source>
        <dbReference type="RuleBase" id="RU000687"/>
    </source>
</evidence>
<evidence type="ECO:0000313" key="8">
    <source>
        <dbReference type="EMBL" id="KAH3706845.1"/>
    </source>
</evidence>
<keyword evidence="5" id="KW-0813">Transport</keyword>
<evidence type="ECO:0000256" key="3">
    <source>
        <dbReference type="ARBA" id="ARBA00022989"/>
    </source>
</evidence>
<dbReference type="GO" id="GO:0016020">
    <property type="term" value="C:membrane"/>
    <property type="evidence" value="ECO:0007669"/>
    <property type="project" value="UniProtKB-SubCell"/>
</dbReference>
<accession>A0A9D3YT41</accession>
<dbReference type="PRINTS" id="PR00252">
    <property type="entry name" value="NRIONCHANNEL"/>
</dbReference>
<dbReference type="SUPFAM" id="SSF63712">
    <property type="entry name" value="Nicotinic receptor ligand binding domain-like"/>
    <property type="match status" value="1"/>
</dbReference>
<proteinExistence type="inferred from homology"/>
<dbReference type="InterPro" id="IPR036719">
    <property type="entry name" value="Neuro-gated_channel_TM_sf"/>
</dbReference>
<feature type="chain" id="PRO_5039759106" evidence="5">
    <location>
        <begin position="23"/>
        <end position="390"/>
    </location>
</feature>
<dbReference type="Pfam" id="PF02931">
    <property type="entry name" value="Neur_chan_LBD"/>
    <property type="match status" value="1"/>
</dbReference>
<reference evidence="8" key="2">
    <citation type="submission" date="2020-11" db="EMBL/GenBank/DDBJ databases">
        <authorList>
            <person name="McCartney M.A."/>
            <person name="Auch B."/>
            <person name="Kono T."/>
            <person name="Mallez S."/>
            <person name="Becker A."/>
            <person name="Gohl D.M."/>
            <person name="Silverstein K.A.T."/>
            <person name="Koren S."/>
            <person name="Bechman K.B."/>
            <person name="Herman A."/>
            <person name="Abrahante J.E."/>
            <person name="Garbe J."/>
        </authorList>
    </citation>
    <scope>NUCLEOTIDE SEQUENCE</scope>
    <source>
        <strain evidence="8">Duluth1</strain>
        <tissue evidence="8">Whole animal</tissue>
    </source>
</reference>
<dbReference type="InterPro" id="IPR018000">
    <property type="entry name" value="Neurotransmitter_ion_chnl_CS"/>
</dbReference>
<dbReference type="FunFam" id="2.70.170.10:FF:000028">
    <property type="entry name" value="AcetylCholine Receptor"/>
    <property type="match status" value="1"/>
</dbReference>
<dbReference type="CDD" id="cd19051">
    <property type="entry name" value="LGIC_TM_cation"/>
    <property type="match status" value="1"/>
</dbReference>
<dbReference type="EMBL" id="JAIWYP010000014">
    <property type="protein sequence ID" value="KAH3706845.1"/>
    <property type="molecule type" value="Genomic_DNA"/>
</dbReference>
<dbReference type="InterPro" id="IPR006029">
    <property type="entry name" value="Neurotrans-gated_channel_TM"/>
</dbReference>
<dbReference type="InterPro" id="IPR038050">
    <property type="entry name" value="Neuro_actylchol_rec"/>
</dbReference>
<keyword evidence="5" id="KW-0732">Signal</keyword>
<dbReference type="InterPro" id="IPR036734">
    <property type="entry name" value="Neur_chan_lig-bd_sf"/>
</dbReference>
<gene>
    <name evidence="8" type="ORF">DPMN_066235</name>
</gene>
<feature type="domain" description="Neurotransmitter-gated ion-channel transmembrane" evidence="7">
    <location>
        <begin position="237"/>
        <end position="322"/>
    </location>
</feature>
<name>A0A9D3YT41_DREPO</name>
<keyword evidence="5" id="KW-0406">Ion transport</keyword>
<feature type="transmembrane region" description="Helical" evidence="5">
    <location>
        <begin position="232"/>
        <end position="256"/>
    </location>
</feature>
<dbReference type="GO" id="GO:0004888">
    <property type="term" value="F:transmembrane signaling receptor activity"/>
    <property type="evidence" value="ECO:0007669"/>
    <property type="project" value="InterPro"/>
</dbReference>
<feature type="signal peptide" evidence="5">
    <location>
        <begin position="1"/>
        <end position="22"/>
    </location>
</feature>
<feature type="domain" description="Neurotransmitter-gated ion-channel ligand-binding" evidence="6">
    <location>
        <begin position="29"/>
        <end position="229"/>
    </location>
</feature>
<dbReference type="Pfam" id="PF02932">
    <property type="entry name" value="Neur_chan_memb"/>
    <property type="match status" value="1"/>
</dbReference>
<feature type="transmembrane region" description="Helical" evidence="5">
    <location>
        <begin position="293"/>
        <end position="313"/>
    </location>
</feature>
<evidence type="ECO:0000256" key="4">
    <source>
        <dbReference type="ARBA" id="ARBA00023136"/>
    </source>
</evidence>
<dbReference type="InterPro" id="IPR006202">
    <property type="entry name" value="Neur_chan_lig-bd"/>
</dbReference>
<dbReference type="GO" id="GO:0005230">
    <property type="term" value="F:extracellular ligand-gated monoatomic ion channel activity"/>
    <property type="evidence" value="ECO:0007669"/>
    <property type="project" value="InterPro"/>
</dbReference>
<dbReference type="PROSITE" id="PS00236">
    <property type="entry name" value="NEUROTR_ION_CHANNEL"/>
    <property type="match status" value="1"/>
</dbReference>
<dbReference type="AlphaFoldDB" id="A0A9D3YT41"/>
<evidence type="ECO:0000259" key="6">
    <source>
        <dbReference type="Pfam" id="PF02931"/>
    </source>
</evidence>
<keyword evidence="5" id="KW-0407">Ion channel</keyword>
<keyword evidence="3 5" id="KW-1133">Transmembrane helix</keyword>
<protein>
    <submittedName>
        <fullName evidence="8">Uncharacterized protein</fullName>
    </submittedName>
</protein>
<organism evidence="8 9">
    <name type="scientific">Dreissena polymorpha</name>
    <name type="common">Zebra mussel</name>
    <name type="synonym">Mytilus polymorpha</name>
    <dbReference type="NCBI Taxonomy" id="45954"/>
    <lineage>
        <taxon>Eukaryota</taxon>
        <taxon>Metazoa</taxon>
        <taxon>Spiralia</taxon>
        <taxon>Lophotrochozoa</taxon>
        <taxon>Mollusca</taxon>
        <taxon>Bivalvia</taxon>
        <taxon>Autobranchia</taxon>
        <taxon>Heteroconchia</taxon>
        <taxon>Euheterodonta</taxon>
        <taxon>Imparidentia</taxon>
        <taxon>Neoheterodontei</taxon>
        <taxon>Myida</taxon>
        <taxon>Dreissenoidea</taxon>
        <taxon>Dreissenidae</taxon>
        <taxon>Dreissena</taxon>
    </lineage>
</organism>
<keyword evidence="4 5" id="KW-0472">Membrane</keyword>
<dbReference type="Gene3D" id="2.70.170.10">
    <property type="entry name" value="Neurotransmitter-gated ion-channel ligand-binding domain"/>
    <property type="match status" value="1"/>
</dbReference>
<dbReference type="CDD" id="cd18989">
    <property type="entry name" value="LGIC_ECD_cation"/>
    <property type="match status" value="1"/>
</dbReference>
<evidence type="ECO:0000256" key="2">
    <source>
        <dbReference type="ARBA" id="ARBA00022692"/>
    </source>
</evidence>
<evidence type="ECO:0000256" key="1">
    <source>
        <dbReference type="ARBA" id="ARBA00004141"/>
    </source>
</evidence>
<dbReference type="SUPFAM" id="SSF90112">
    <property type="entry name" value="Neurotransmitter-gated ion-channel transmembrane pore"/>
    <property type="match status" value="1"/>
</dbReference>
<sequence>MPYEFVRLLMLQWICTTGFVTSETADDVKNLIKKLFHSDGYSKNIRPLINQSDVVEVETHMILNTIIDFNEKEESIKISGYLGMAWYDDFLKWNPTDYGGLGRLLFPQNDVWRPDVALHNSFRNFTGLGSNNLLLAVDNTGAVTWYPYQILEATCDVDITYFPFDTQECPLKFSAWSYTIDEVIMIEGEKGIITEQFEENSRWSLVNTTVEEVKGVDAMVIFKMKLKRKSTFYVFNILIPMVLLSFLNVLTFVLSVQSGERASYAVTVFLSLAVFLTIVASEIPKNSNTISIVSVYMTAVLALSIATVMTSLLELRLASRAKDKDLISSGYMAIYRLARICQCRHDGKSRSATEIGWTDVVSALDYFLFWLFIGLTFVATVVLFVVAVKR</sequence>
<feature type="transmembrane region" description="Helical" evidence="5">
    <location>
        <begin position="262"/>
        <end position="281"/>
    </location>
</feature>
<dbReference type="InterPro" id="IPR006201">
    <property type="entry name" value="Neur_channel"/>
</dbReference>
<comment type="similarity">
    <text evidence="5">Belongs to the ligand-gated ion channel (TC 1.A.9) family.</text>
</comment>
<evidence type="ECO:0000313" key="9">
    <source>
        <dbReference type="Proteomes" id="UP000828390"/>
    </source>
</evidence>
<feature type="transmembrane region" description="Helical" evidence="5">
    <location>
        <begin position="367"/>
        <end position="388"/>
    </location>
</feature>
<comment type="subcellular location">
    <subcellularLocation>
        <location evidence="1">Membrane</location>
        <topology evidence="1">Multi-pass membrane protein</topology>
    </subcellularLocation>
</comment>
<dbReference type="PANTHER" id="PTHR18945">
    <property type="entry name" value="NEUROTRANSMITTER GATED ION CHANNEL"/>
    <property type="match status" value="1"/>
</dbReference>
<dbReference type="Proteomes" id="UP000828390">
    <property type="component" value="Unassembled WGS sequence"/>
</dbReference>
<reference evidence="8" key="1">
    <citation type="journal article" date="2019" name="bioRxiv">
        <title>The Genome of the Zebra Mussel, Dreissena polymorpha: A Resource for Invasive Species Research.</title>
        <authorList>
            <person name="McCartney M.A."/>
            <person name="Auch B."/>
            <person name="Kono T."/>
            <person name="Mallez S."/>
            <person name="Zhang Y."/>
            <person name="Obille A."/>
            <person name="Becker A."/>
            <person name="Abrahante J.E."/>
            <person name="Garbe J."/>
            <person name="Badalamenti J.P."/>
            <person name="Herman A."/>
            <person name="Mangelson H."/>
            <person name="Liachko I."/>
            <person name="Sullivan S."/>
            <person name="Sone E.D."/>
            <person name="Koren S."/>
            <person name="Silverstein K.A.T."/>
            <person name="Beckman K.B."/>
            <person name="Gohl D.M."/>
        </authorList>
    </citation>
    <scope>NUCLEOTIDE SEQUENCE</scope>
    <source>
        <strain evidence="8">Duluth1</strain>
        <tissue evidence="8">Whole animal</tissue>
    </source>
</reference>
<keyword evidence="2 5" id="KW-0812">Transmembrane</keyword>
<keyword evidence="9" id="KW-1185">Reference proteome</keyword>
<dbReference type="Gene3D" id="1.20.58.390">
    <property type="entry name" value="Neurotransmitter-gated ion-channel transmembrane domain"/>
    <property type="match status" value="1"/>
</dbReference>
<comment type="caution">
    <text evidence="8">The sequence shown here is derived from an EMBL/GenBank/DDBJ whole genome shotgun (WGS) entry which is preliminary data.</text>
</comment>
<evidence type="ECO:0000259" key="7">
    <source>
        <dbReference type="Pfam" id="PF02932"/>
    </source>
</evidence>